<evidence type="ECO:0000313" key="2">
    <source>
        <dbReference type="Proteomes" id="UP000256645"/>
    </source>
</evidence>
<evidence type="ECO:0000313" key="1">
    <source>
        <dbReference type="EMBL" id="RDW89707.1"/>
    </source>
</evidence>
<reference evidence="1 2" key="1">
    <citation type="journal article" date="2018" name="IMA Fungus">
        <title>IMA Genome-F 9: Draft genome sequence of Annulohypoxylon stygium, Aspergillus mulundensis, Berkeleyomyces basicola (syn. Thielaviopsis basicola), Ceratocystis smalleyi, two Cercospora beticola strains, Coleophoma cylindrospora, Fusarium fracticaudum, Phialophora cf. hyalina, and Morchella septimelata.</title>
        <authorList>
            <person name="Wingfield B.D."/>
            <person name="Bills G.F."/>
            <person name="Dong Y."/>
            <person name="Huang W."/>
            <person name="Nel W.J."/>
            <person name="Swalarsk-Parry B.S."/>
            <person name="Vaghefi N."/>
            <person name="Wilken P.M."/>
            <person name="An Z."/>
            <person name="de Beer Z.W."/>
            <person name="De Vos L."/>
            <person name="Chen L."/>
            <person name="Duong T.A."/>
            <person name="Gao Y."/>
            <person name="Hammerbacher A."/>
            <person name="Kikkert J.R."/>
            <person name="Li Y."/>
            <person name="Li H."/>
            <person name="Li K."/>
            <person name="Li Q."/>
            <person name="Liu X."/>
            <person name="Ma X."/>
            <person name="Naidoo K."/>
            <person name="Pethybridge S.J."/>
            <person name="Sun J."/>
            <person name="Steenkamp E.T."/>
            <person name="van der Nest M.A."/>
            <person name="van Wyk S."/>
            <person name="Wingfield M.J."/>
            <person name="Xiong C."/>
            <person name="Yue Q."/>
            <person name="Zhang X."/>
        </authorList>
    </citation>
    <scope>NUCLEOTIDE SEQUENCE [LARGE SCALE GENOMIC DNA]</scope>
    <source>
        <strain evidence="1 2">BP6252</strain>
    </source>
</reference>
<dbReference type="Proteomes" id="UP000256645">
    <property type="component" value="Unassembled WGS sequence"/>
</dbReference>
<organism evidence="1 2">
    <name type="scientific">Coleophoma cylindrospora</name>
    <dbReference type="NCBI Taxonomy" id="1849047"/>
    <lineage>
        <taxon>Eukaryota</taxon>
        <taxon>Fungi</taxon>
        <taxon>Dikarya</taxon>
        <taxon>Ascomycota</taxon>
        <taxon>Pezizomycotina</taxon>
        <taxon>Leotiomycetes</taxon>
        <taxon>Helotiales</taxon>
        <taxon>Dermateaceae</taxon>
        <taxon>Coleophoma</taxon>
    </lineage>
</organism>
<comment type="caution">
    <text evidence="1">The sequence shown here is derived from an EMBL/GenBank/DDBJ whole genome shotgun (WGS) entry which is preliminary data.</text>
</comment>
<keyword evidence="2" id="KW-1185">Reference proteome</keyword>
<gene>
    <name evidence="1" type="ORF">BP6252_01739</name>
</gene>
<dbReference type="EMBL" id="PDLM01000001">
    <property type="protein sequence ID" value="RDW89707.1"/>
    <property type="molecule type" value="Genomic_DNA"/>
</dbReference>
<dbReference type="AlphaFoldDB" id="A0A3D8STS6"/>
<sequence length="126" mass="14286">MHPLQRLTPMLGRKTTHLVLLRTPTANFHASRPFISTDYTPPFQICRLRPSRGPDEESAAGKLVGQLREQKEKRIKIYVAQIKSLYADAISAELLRQKKDLKGFEWNIRANCESSYGNGYGDGKVV</sequence>
<name>A0A3D8STS6_9HELO</name>
<dbReference type="OrthoDB" id="10391788at2759"/>
<accession>A0A3D8STS6</accession>
<protein>
    <submittedName>
        <fullName evidence="1">Uncharacterized protein</fullName>
    </submittedName>
</protein>
<proteinExistence type="predicted"/>